<keyword evidence="5 7" id="KW-0732">Signal</keyword>
<comment type="subcellular location">
    <subcellularLocation>
        <location evidence="1">Secreted</location>
    </subcellularLocation>
</comment>
<dbReference type="FunFam" id="2.40.50.40:FF:000019">
    <property type="entry name" value="C-C motif chemokine 27"/>
    <property type="match status" value="1"/>
</dbReference>
<organism evidence="9 10">
    <name type="scientific">Orycteropus afer afer</name>
    <dbReference type="NCBI Taxonomy" id="1230840"/>
    <lineage>
        <taxon>Eukaryota</taxon>
        <taxon>Metazoa</taxon>
        <taxon>Chordata</taxon>
        <taxon>Craniata</taxon>
        <taxon>Vertebrata</taxon>
        <taxon>Euteleostomi</taxon>
        <taxon>Mammalia</taxon>
        <taxon>Eutheria</taxon>
        <taxon>Afrotheria</taxon>
        <taxon>Tubulidentata</taxon>
        <taxon>Orycteropodidae</taxon>
        <taxon>Orycteropus</taxon>
    </lineage>
</organism>
<keyword evidence="4" id="KW-0964">Secreted</keyword>
<dbReference type="InterPro" id="IPR001811">
    <property type="entry name" value="Chemokine_IL8-like_dom"/>
</dbReference>
<evidence type="ECO:0000256" key="1">
    <source>
        <dbReference type="ARBA" id="ARBA00004613"/>
    </source>
</evidence>
<feature type="chain" id="PRO_5034296230" evidence="7">
    <location>
        <begin position="26"/>
        <end position="121"/>
    </location>
</feature>
<reference evidence="10" key="1">
    <citation type="submission" date="2025-08" db="UniProtKB">
        <authorList>
            <consortium name="RefSeq"/>
        </authorList>
    </citation>
    <scope>IDENTIFICATION</scope>
</reference>
<accession>A0A8B7AGV2</accession>
<dbReference type="InterPro" id="IPR036048">
    <property type="entry name" value="Interleukin_8-like_sf"/>
</dbReference>
<evidence type="ECO:0000256" key="6">
    <source>
        <dbReference type="ARBA" id="ARBA00023157"/>
    </source>
</evidence>
<feature type="signal peptide" evidence="7">
    <location>
        <begin position="1"/>
        <end position="25"/>
    </location>
</feature>
<evidence type="ECO:0000256" key="3">
    <source>
        <dbReference type="ARBA" id="ARBA00022514"/>
    </source>
</evidence>
<evidence type="ECO:0000256" key="7">
    <source>
        <dbReference type="SAM" id="SignalP"/>
    </source>
</evidence>
<sequence>MEGALLPSSLLLLLLLVVGPDPGAAFLQPPALTCCTELYQRPLSDKLLRKVTRVELQMADGDCHLQAFVLHLARRSVCIHPKNRSLAQWFANQGRGPRGTLSNLNLGLLGKRGSDPQQPKQ</sequence>
<keyword evidence="6" id="KW-1015">Disulfide bond</keyword>
<comment type="similarity">
    <text evidence="2">Belongs to the intercrine beta (chemokine CC) family.</text>
</comment>
<keyword evidence="3" id="KW-0202">Cytokine</keyword>
<evidence type="ECO:0000256" key="2">
    <source>
        <dbReference type="ARBA" id="ARBA00010868"/>
    </source>
</evidence>
<dbReference type="AlphaFoldDB" id="A0A8B7AGV2"/>
<gene>
    <name evidence="10" type="primary">CCL27</name>
</gene>
<evidence type="ECO:0000256" key="4">
    <source>
        <dbReference type="ARBA" id="ARBA00022525"/>
    </source>
</evidence>
<dbReference type="GO" id="GO:0006955">
    <property type="term" value="P:immune response"/>
    <property type="evidence" value="ECO:0007669"/>
    <property type="project" value="InterPro"/>
</dbReference>
<dbReference type="RefSeq" id="XP_007945236.1">
    <property type="nucleotide sequence ID" value="XM_007947045.1"/>
</dbReference>
<dbReference type="SUPFAM" id="SSF54117">
    <property type="entry name" value="Interleukin 8-like chemokines"/>
    <property type="match status" value="1"/>
</dbReference>
<dbReference type="GeneID" id="103202216"/>
<dbReference type="GO" id="GO:0005615">
    <property type="term" value="C:extracellular space"/>
    <property type="evidence" value="ECO:0007669"/>
    <property type="project" value="UniProtKB-KW"/>
</dbReference>
<dbReference type="Proteomes" id="UP000694850">
    <property type="component" value="Unplaced"/>
</dbReference>
<dbReference type="OrthoDB" id="8905061at2759"/>
<evidence type="ECO:0000313" key="9">
    <source>
        <dbReference type="Proteomes" id="UP000694850"/>
    </source>
</evidence>
<name>A0A8B7AGV2_ORYAF</name>
<dbReference type="GO" id="GO:0008009">
    <property type="term" value="F:chemokine activity"/>
    <property type="evidence" value="ECO:0007669"/>
    <property type="project" value="InterPro"/>
</dbReference>
<dbReference type="CTD" id="10850"/>
<dbReference type="Pfam" id="PF00048">
    <property type="entry name" value="IL8"/>
    <property type="match status" value="1"/>
</dbReference>
<dbReference type="Gene3D" id="2.40.50.40">
    <property type="match status" value="1"/>
</dbReference>
<proteinExistence type="inferred from homology"/>
<protein>
    <submittedName>
        <fullName evidence="10">C-C motif chemokine 27</fullName>
    </submittedName>
</protein>
<evidence type="ECO:0000256" key="5">
    <source>
        <dbReference type="ARBA" id="ARBA00022729"/>
    </source>
</evidence>
<keyword evidence="9" id="KW-1185">Reference proteome</keyword>
<evidence type="ECO:0000313" key="10">
    <source>
        <dbReference type="RefSeq" id="XP_007945236.1"/>
    </source>
</evidence>
<evidence type="ECO:0000259" key="8">
    <source>
        <dbReference type="Pfam" id="PF00048"/>
    </source>
</evidence>
<feature type="domain" description="Chemokine interleukin-8-like" evidence="8">
    <location>
        <begin position="33"/>
        <end position="88"/>
    </location>
</feature>